<dbReference type="SUPFAM" id="SSF52172">
    <property type="entry name" value="CheY-like"/>
    <property type="match status" value="1"/>
</dbReference>
<accession>A0ABW0BFT4</accession>
<dbReference type="Gene3D" id="3.40.50.2300">
    <property type="match status" value="1"/>
</dbReference>
<protein>
    <submittedName>
        <fullName evidence="6">Response regulator transcription factor</fullName>
    </submittedName>
</protein>
<comment type="caution">
    <text evidence="6">The sequence shown here is derived from an EMBL/GenBank/DDBJ whole genome shotgun (WGS) entry which is preliminary data.</text>
</comment>
<dbReference type="Pfam" id="PF00072">
    <property type="entry name" value="Response_reg"/>
    <property type="match status" value="1"/>
</dbReference>
<dbReference type="Pfam" id="PF00486">
    <property type="entry name" value="Trans_reg_C"/>
    <property type="match status" value="1"/>
</dbReference>
<proteinExistence type="predicted"/>
<keyword evidence="7" id="KW-1185">Reference proteome</keyword>
<dbReference type="InterPro" id="IPR036388">
    <property type="entry name" value="WH-like_DNA-bd_sf"/>
</dbReference>
<dbReference type="PANTHER" id="PTHR48111:SF37">
    <property type="entry name" value="RESPONSE REGULATOR PROTEIN CARR"/>
    <property type="match status" value="1"/>
</dbReference>
<feature type="domain" description="Response regulatory" evidence="4">
    <location>
        <begin position="3"/>
        <end position="118"/>
    </location>
</feature>
<dbReference type="InterPro" id="IPR039420">
    <property type="entry name" value="WalR-like"/>
</dbReference>
<evidence type="ECO:0000259" key="5">
    <source>
        <dbReference type="PROSITE" id="PS51755"/>
    </source>
</evidence>
<dbReference type="SUPFAM" id="SSF46894">
    <property type="entry name" value="C-terminal effector domain of the bipartite response regulators"/>
    <property type="match status" value="1"/>
</dbReference>
<evidence type="ECO:0000256" key="2">
    <source>
        <dbReference type="PROSITE-ProRule" id="PRU00169"/>
    </source>
</evidence>
<dbReference type="EMBL" id="JBHSKD010000004">
    <property type="protein sequence ID" value="MFC5176155.1"/>
    <property type="molecule type" value="Genomic_DNA"/>
</dbReference>
<dbReference type="CDD" id="cd00383">
    <property type="entry name" value="trans_reg_C"/>
    <property type="match status" value="1"/>
</dbReference>
<dbReference type="Gene3D" id="1.10.10.10">
    <property type="entry name" value="Winged helix-like DNA-binding domain superfamily/Winged helix DNA-binding domain"/>
    <property type="match status" value="1"/>
</dbReference>
<dbReference type="PROSITE" id="PS50110">
    <property type="entry name" value="RESPONSE_REGULATORY"/>
    <property type="match status" value="1"/>
</dbReference>
<evidence type="ECO:0000259" key="4">
    <source>
        <dbReference type="PROSITE" id="PS50110"/>
    </source>
</evidence>
<dbReference type="InterPro" id="IPR001867">
    <property type="entry name" value="OmpR/PhoB-type_DNA-bd"/>
</dbReference>
<dbReference type="InterPro" id="IPR011006">
    <property type="entry name" value="CheY-like_superfamily"/>
</dbReference>
<feature type="modified residue" description="4-aspartylphosphate" evidence="2">
    <location>
        <position position="53"/>
    </location>
</feature>
<evidence type="ECO:0000313" key="7">
    <source>
        <dbReference type="Proteomes" id="UP001596087"/>
    </source>
</evidence>
<dbReference type="RefSeq" id="WP_378588043.1">
    <property type="nucleotide sequence ID" value="NZ_JBHSKD010000004.1"/>
</dbReference>
<organism evidence="6 7">
    <name type="scientific">Nocardioides taihuensis</name>
    <dbReference type="NCBI Taxonomy" id="1835606"/>
    <lineage>
        <taxon>Bacteria</taxon>
        <taxon>Bacillati</taxon>
        <taxon>Actinomycetota</taxon>
        <taxon>Actinomycetes</taxon>
        <taxon>Propionibacteriales</taxon>
        <taxon>Nocardioidaceae</taxon>
        <taxon>Nocardioides</taxon>
    </lineage>
</organism>
<evidence type="ECO:0000313" key="6">
    <source>
        <dbReference type="EMBL" id="MFC5176155.1"/>
    </source>
</evidence>
<evidence type="ECO:0000256" key="1">
    <source>
        <dbReference type="ARBA" id="ARBA00023125"/>
    </source>
</evidence>
<keyword evidence="2" id="KW-0597">Phosphoprotein</keyword>
<dbReference type="InterPro" id="IPR001789">
    <property type="entry name" value="Sig_transdc_resp-reg_receiver"/>
</dbReference>
<dbReference type="PROSITE" id="PS51755">
    <property type="entry name" value="OMPR_PHOB"/>
    <property type="match status" value="1"/>
</dbReference>
<dbReference type="InterPro" id="IPR016032">
    <property type="entry name" value="Sig_transdc_resp-reg_C-effctor"/>
</dbReference>
<dbReference type="PANTHER" id="PTHR48111">
    <property type="entry name" value="REGULATOR OF RPOS"/>
    <property type="match status" value="1"/>
</dbReference>
<dbReference type="Gene3D" id="6.10.250.690">
    <property type="match status" value="1"/>
</dbReference>
<dbReference type="Proteomes" id="UP001596087">
    <property type="component" value="Unassembled WGS sequence"/>
</dbReference>
<name>A0ABW0BFT4_9ACTN</name>
<feature type="domain" description="OmpR/PhoB-type" evidence="5">
    <location>
        <begin position="124"/>
        <end position="221"/>
    </location>
</feature>
<dbReference type="SMART" id="SM00448">
    <property type="entry name" value="REC"/>
    <property type="match status" value="1"/>
</dbReference>
<keyword evidence="1 3" id="KW-0238">DNA-binding</keyword>
<reference evidence="7" key="1">
    <citation type="journal article" date="2019" name="Int. J. Syst. Evol. Microbiol.">
        <title>The Global Catalogue of Microorganisms (GCM) 10K type strain sequencing project: providing services to taxonomists for standard genome sequencing and annotation.</title>
        <authorList>
            <consortium name="The Broad Institute Genomics Platform"/>
            <consortium name="The Broad Institute Genome Sequencing Center for Infectious Disease"/>
            <person name="Wu L."/>
            <person name="Ma J."/>
        </authorList>
    </citation>
    <scope>NUCLEOTIDE SEQUENCE [LARGE SCALE GENOMIC DNA]</scope>
    <source>
        <strain evidence="7">DFY41</strain>
    </source>
</reference>
<feature type="DNA-binding region" description="OmpR/PhoB-type" evidence="3">
    <location>
        <begin position="124"/>
        <end position="221"/>
    </location>
</feature>
<evidence type="ECO:0000256" key="3">
    <source>
        <dbReference type="PROSITE-ProRule" id="PRU01091"/>
    </source>
</evidence>
<sequence>MARVGVCEDDPTVRRLLSRALEGAGHAVVLAHDGREALTLFGADSPLDVVVMDVGLPDSDGRDVCQALHAAGQQAPVLFLTAYGEVHERLAGFAAGGDDYVVKPFEVKELVARVEALARRGAGGPAPEAGGLVLDPVTHAVRTPHGEAALTPTEFRVLAAITSRPGEVVRRRAVVAAGWPDGAQVSDNTLDSFLRRLRRKLESVEADVTIETVRGIGYRVR</sequence>
<dbReference type="SMART" id="SM00862">
    <property type="entry name" value="Trans_reg_C"/>
    <property type="match status" value="1"/>
</dbReference>
<gene>
    <name evidence="6" type="ORF">ACFPGP_05685</name>
</gene>